<accession>A0A834M910</accession>
<gene>
    <name evidence="1" type="ORF">GWI33_016116</name>
</gene>
<evidence type="ECO:0000313" key="2">
    <source>
        <dbReference type="Proteomes" id="UP000625711"/>
    </source>
</evidence>
<dbReference type="EMBL" id="JAACXV010014034">
    <property type="protein sequence ID" value="KAF7270960.1"/>
    <property type="molecule type" value="Genomic_DNA"/>
</dbReference>
<evidence type="ECO:0000313" key="1">
    <source>
        <dbReference type="EMBL" id="KAF7270960.1"/>
    </source>
</evidence>
<keyword evidence="2" id="KW-1185">Reference proteome</keyword>
<protein>
    <submittedName>
        <fullName evidence="1">Uncharacterized protein</fullName>
    </submittedName>
</protein>
<dbReference type="Proteomes" id="UP000625711">
    <property type="component" value="Unassembled WGS sequence"/>
</dbReference>
<comment type="caution">
    <text evidence="1">The sequence shown here is derived from an EMBL/GenBank/DDBJ whole genome shotgun (WGS) entry which is preliminary data.</text>
</comment>
<reference evidence="1" key="1">
    <citation type="submission" date="2020-08" db="EMBL/GenBank/DDBJ databases">
        <title>Genome sequencing and assembly of the red palm weevil Rhynchophorus ferrugineus.</title>
        <authorList>
            <person name="Dias G.B."/>
            <person name="Bergman C.M."/>
            <person name="Manee M."/>
        </authorList>
    </citation>
    <scope>NUCLEOTIDE SEQUENCE</scope>
    <source>
        <strain evidence="1">AA-2017</strain>
        <tissue evidence="1">Whole larva</tissue>
    </source>
</reference>
<dbReference type="AlphaFoldDB" id="A0A834M910"/>
<dbReference type="OrthoDB" id="1046782at2759"/>
<organism evidence="1 2">
    <name type="scientific">Rhynchophorus ferrugineus</name>
    <name type="common">Red palm weevil</name>
    <name type="synonym">Curculio ferrugineus</name>
    <dbReference type="NCBI Taxonomy" id="354439"/>
    <lineage>
        <taxon>Eukaryota</taxon>
        <taxon>Metazoa</taxon>
        <taxon>Ecdysozoa</taxon>
        <taxon>Arthropoda</taxon>
        <taxon>Hexapoda</taxon>
        <taxon>Insecta</taxon>
        <taxon>Pterygota</taxon>
        <taxon>Neoptera</taxon>
        <taxon>Endopterygota</taxon>
        <taxon>Coleoptera</taxon>
        <taxon>Polyphaga</taxon>
        <taxon>Cucujiformia</taxon>
        <taxon>Curculionidae</taxon>
        <taxon>Dryophthorinae</taxon>
        <taxon>Rhynchophorus</taxon>
    </lineage>
</organism>
<sequence length="116" mass="13482">MTQVPSTCPECFQKLELKQINMNMAILMCLNLKCSYPVNEQCVLVHRRIEDIKKSIEHFIPTVNEEADLMEELEEILKTQNIPTELSNNVDINSSNLPNHLEMDSNMDDFLMDLLR</sequence>
<proteinExistence type="predicted"/>
<name>A0A834M910_RHYFE</name>